<evidence type="ECO:0000313" key="9">
    <source>
        <dbReference type="EMBL" id="CAI6092303.1"/>
    </source>
</evidence>
<dbReference type="InterPro" id="IPR029018">
    <property type="entry name" value="Hex-like_dom2"/>
</dbReference>
<comment type="similarity">
    <text evidence="2">Belongs to the glycosyl hydrolase 20 family.</text>
</comment>
<dbReference type="InterPro" id="IPR025705">
    <property type="entry name" value="Beta_hexosaminidase_sua/sub"/>
</dbReference>
<dbReference type="Proteomes" id="UP001160390">
    <property type="component" value="Unassembled WGS sequence"/>
</dbReference>
<dbReference type="SUPFAM" id="SSF55545">
    <property type="entry name" value="beta-N-acetylhexosaminidase-like domain"/>
    <property type="match status" value="1"/>
</dbReference>
<dbReference type="Pfam" id="PF02838">
    <property type="entry name" value="Glyco_hydro_20b"/>
    <property type="match status" value="1"/>
</dbReference>
<dbReference type="GO" id="GO:0004563">
    <property type="term" value="F:beta-N-acetylhexosaminidase activity"/>
    <property type="evidence" value="ECO:0007669"/>
    <property type="project" value="UniProtKB-EC"/>
</dbReference>
<evidence type="ECO:0000259" key="8">
    <source>
        <dbReference type="Pfam" id="PF02838"/>
    </source>
</evidence>
<evidence type="ECO:0000256" key="1">
    <source>
        <dbReference type="ARBA" id="ARBA00001231"/>
    </source>
</evidence>
<dbReference type="SUPFAM" id="SSF51445">
    <property type="entry name" value="(Trans)glycosidases"/>
    <property type="match status" value="1"/>
</dbReference>
<dbReference type="Gene3D" id="3.30.379.10">
    <property type="entry name" value="Chitobiase/beta-hexosaminidase domain 2-like"/>
    <property type="match status" value="1"/>
</dbReference>
<dbReference type="PANTHER" id="PTHR43678">
    <property type="entry name" value="PUTATIVE (AFU_ORTHOLOGUE AFUA_2G00640)-RELATED"/>
    <property type="match status" value="1"/>
</dbReference>
<keyword evidence="10" id="KW-1185">Reference proteome</keyword>
<dbReference type="InterPro" id="IPR015882">
    <property type="entry name" value="HEX_bac_N"/>
</dbReference>
<keyword evidence="5" id="KW-0326">Glycosidase</keyword>
<dbReference type="InterPro" id="IPR013320">
    <property type="entry name" value="ConA-like_dom_sf"/>
</dbReference>
<evidence type="ECO:0000256" key="4">
    <source>
        <dbReference type="ARBA" id="ARBA00022801"/>
    </source>
</evidence>
<name>A0AA35M866_9HYPO</name>
<evidence type="ECO:0000256" key="2">
    <source>
        <dbReference type="ARBA" id="ARBA00006285"/>
    </source>
</evidence>
<evidence type="ECO:0000256" key="5">
    <source>
        <dbReference type="ARBA" id="ARBA00023295"/>
    </source>
</evidence>
<dbReference type="InterPro" id="IPR017853">
    <property type="entry name" value="GH"/>
</dbReference>
<dbReference type="InterPro" id="IPR015883">
    <property type="entry name" value="Glyco_hydro_20_cat"/>
</dbReference>
<dbReference type="CDD" id="cd06564">
    <property type="entry name" value="GH20_DspB_LnbB-like"/>
    <property type="match status" value="1"/>
</dbReference>
<dbReference type="EC" id="3.2.1.52" evidence="3"/>
<gene>
    <name evidence="9" type="ORF">CCHLO57077_00016625</name>
</gene>
<proteinExistence type="inferred from homology"/>
<dbReference type="SUPFAM" id="SSF49899">
    <property type="entry name" value="Concanavalin A-like lectins/glucanases"/>
    <property type="match status" value="1"/>
</dbReference>
<dbReference type="Pfam" id="PF00728">
    <property type="entry name" value="Glyco_hydro_20"/>
    <property type="match status" value="1"/>
</dbReference>
<feature type="domain" description="Glycoside hydrolase family 20 catalytic" evidence="7">
    <location>
        <begin position="196"/>
        <end position="517"/>
    </location>
</feature>
<dbReference type="AlphaFoldDB" id="A0AA35M866"/>
<accession>A0AA35M866</accession>
<feature type="active site" description="Proton donor" evidence="6">
    <location>
        <position position="355"/>
    </location>
</feature>
<dbReference type="EMBL" id="CABFNP030001199">
    <property type="protein sequence ID" value="CAI6092303.1"/>
    <property type="molecule type" value="Genomic_DNA"/>
</dbReference>
<comment type="caution">
    <text evidence="9">The sequence shown here is derived from an EMBL/GenBank/DDBJ whole genome shotgun (WGS) entry which is preliminary data.</text>
</comment>
<dbReference type="Pfam" id="PF13385">
    <property type="entry name" value="Laminin_G_3"/>
    <property type="match status" value="1"/>
</dbReference>
<evidence type="ECO:0000259" key="7">
    <source>
        <dbReference type="Pfam" id="PF00728"/>
    </source>
</evidence>
<evidence type="ECO:0000313" key="10">
    <source>
        <dbReference type="Proteomes" id="UP001160390"/>
    </source>
</evidence>
<reference evidence="9" key="1">
    <citation type="submission" date="2023-01" db="EMBL/GenBank/DDBJ databases">
        <authorList>
            <person name="Piombo E."/>
        </authorList>
    </citation>
    <scope>NUCLEOTIDE SEQUENCE</scope>
</reference>
<dbReference type="Gene3D" id="3.20.20.80">
    <property type="entry name" value="Glycosidases"/>
    <property type="match status" value="1"/>
</dbReference>
<dbReference type="Gene3D" id="2.60.120.200">
    <property type="match status" value="1"/>
</dbReference>
<comment type="catalytic activity">
    <reaction evidence="1">
        <text>Hydrolysis of terminal non-reducing N-acetyl-D-hexosamine residues in N-acetyl-beta-D-hexosaminides.</text>
        <dbReference type="EC" id="3.2.1.52"/>
    </reaction>
</comment>
<protein>
    <recommendedName>
        <fullName evidence="3">beta-N-acetylhexosaminidase</fullName>
        <ecNumber evidence="3">3.2.1.52</ecNumber>
    </recommendedName>
</protein>
<dbReference type="GO" id="GO:0005975">
    <property type="term" value="P:carbohydrate metabolic process"/>
    <property type="evidence" value="ECO:0007669"/>
    <property type="project" value="InterPro"/>
</dbReference>
<sequence length="745" mass="83442">MRLNVPFLWAVTISAVFAGELFQGFPLFIDKFKSSDLGSEYGRIRTIPAIRFQADGQSCFAAQDLEHIVIDKTFACAKDKNGHTLIPPTLTEFAQTFQEDVGALVGIQPQISQGTEMQKKSVFLTLNKNGTHFLDAAGRPTSEGYTIDATDSRIVITGASPLGVWWGTRTLLQTMVTNQGCFPTGRGSDAPGWGERGVMLDLGRHYYPPEFLKEMCSFLSYFKQNVFHLHLNDNLFINHELQSEEEMWRLYSGFRLSTTSSFVNGLASPANESYTRSQFEDIQHTCAQRGVTIIPEINSPAHALAITKWKPKIALRGDPSMLNISHPDTLATMKGIWQTFLPWFHCKTVHIGADEYSDQLVADYSKYVDELATFISHAGKQARIWGTFPPREGGNYTKAIDVQHWAPYEDNPYFDFIQNGYQVVNSDFAFYINTKWHGYFPQTLNKTLIFNGNPQGGPYRPFIFDTRNATNNALFDEAGILGHIAAQWSDYGPSASTYLEAYYSWRDSLPALADKTWGGDISEQEYDAIIEMLIRSAPGQNLDRRVKSENDVIFDYQFSLSQPGAKTIADRSANRYNATNYGCINHYEAVRFSNACFLETPLTSKGRNYSLSFWIKPDVSSDQAILFSGSDSALYSGYGSSSNITMVSGNQPYSLNYSLPIGKWTHVVLSGRDKRTFLSVTESDSTQRTMEFLAKVEPKGVPGSNGVMFVWMPIAVEAPLKRIGHGFSGLMKNITLVDDHWGAWP</sequence>
<evidence type="ECO:0000256" key="3">
    <source>
        <dbReference type="ARBA" id="ARBA00012663"/>
    </source>
</evidence>
<organism evidence="9 10">
    <name type="scientific">Clonostachys chloroleuca</name>
    <dbReference type="NCBI Taxonomy" id="1926264"/>
    <lineage>
        <taxon>Eukaryota</taxon>
        <taxon>Fungi</taxon>
        <taxon>Dikarya</taxon>
        <taxon>Ascomycota</taxon>
        <taxon>Pezizomycotina</taxon>
        <taxon>Sordariomycetes</taxon>
        <taxon>Hypocreomycetidae</taxon>
        <taxon>Hypocreales</taxon>
        <taxon>Bionectriaceae</taxon>
        <taxon>Clonostachys</taxon>
    </lineage>
</organism>
<dbReference type="PRINTS" id="PR00738">
    <property type="entry name" value="GLHYDRLASE20"/>
</dbReference>
<dbReference type="PANTHER" id="PTHR43678:SF1">
    <property type="entry name" value="BETA-N-ACETYLHEXOSAMINIDASE"/>
    <property type="match status" value="1"/>
</dbReference>
<feature type="domain" description="Beta-hexosaminidase bacterial type N-terminal" evidence="8">
    <location>
        <begin position="47"/>
        <end position="182"/>
    </location>
</feature>
<keyword evidence="4" id="KW-0378">Hydrolase</keyword>
<evidence type="ECO:0000256" key="6">
    <source>
        <dbReference type="PIRSR" id="PIRSR625705-1"/>
    </source>
</evidence>
<dbReference type="InterPro" id="IPR052764">
    <property type="entry name" value="GH20_Enzymes"/>
</dbReference>